<dbReference type="PROSITE" id="PS51123">
    <property type="entry name" value="OMPA_2"/>
    <property type="match status" value="1"/>
</dbReference>
<comment type="subcellular location">
    <subcellularLocation>
        <location evidence="1">Cell outer membrane</location>
    </subcellularLocation>
</comment>
<gene>
    <name evidence="7" type="ORF">ETEE_3969</name>
</gene>
<dbReference type="PRINTS" id="PR01021">
    <property type="entry name" value="OMPADOMAIN"/>
</dbReference>
<dbReference type="SUPFAM" id="SSF103088">
    <property type="entry name" value="OmpA-like"/>
    <property type="match status" value="1"/>
</dbReference>
<evidence type="ECO:0000256" key="2">
    <source>
        <dbReference type="ARBA" id="ARBA00023136"/>
    </source>
</evidence>
<dbReference type="EMBL" id="CP006664">
    <property type="protein sequence ID" value="AIJ10378.1"/>
    <property type="molecule type" value="Genomic_DNA"/>
</dbReference>
<feature type="domain" description="OmpA-like" evidence="6">
    <location>
        <begin position="434"/>
        <end position="552"/>
    </location>
</feature>
<keyword evidence="5" id="KW-0812">Transmembrane</keyword>
<dbReference type="PANTHER" id="PTHR30329:SF20">
    <property type="entry name" value="EXPORTED PROTEIN"/>
    <property type="match status" value="1"/>
</dbReference>
<reference evidence="7 8" key="1">
    <citation type="journal article" date="2012" name="PLoS ONE">
        <title>Edwardsiella comparative phylogenomics reveal the new intra/inter-species taxonomic relationships, virulence evolution and niche adaptation mechanisms.</title>
        <authorList>
            <person name="Yang M."/>
            <person name="Lv Y."/>
            <person name="Xiao J."/>
            <person name="Wu H."/>
            <person name="Zheng H."/>
            <person name="Liu Q."/>
            <person name="Zhang Y."/>
            <person name="Wang Q."/>
        </authorList>
    </citation>
    <scope>NUCLEOTIDE SEQUENCE [LARGE SCALE GENOMIC DNA]</scope>
    <source>
        <strain evidence="8">080813</strain>
    </source>
</reference>
<dbReference type="InterPro" id="IPR050330">
    <property type="entry name" value="Bact_OuterMem_StrucFunc"/>
</dbReference>
<evidence type="ECO:0000256" key="1">
    <source>
        <dbReference type="ARBA" id="ARBA00004442"/>
    </source>
</evidence>
<dbReference type="RefSeq" id="WP_038631617.1">
    <property type="nucleotide sequence ID" value="NZ_CP006664.1"/>
</dbReference>
<dbReference type="GeneID" id="33941318"/>
<dbReference type="Pfam" id="PF00691">
    <property type="entry name" value="OmpA"/>
    <property type="match status" value="1"/>
</dbReference>
<evidence type="ECO:0000259" key="6">
    <source>
        <dbReference type="PROSITE" id="PS51123"/>
    </source>
</evidence>
<dbReference type="Proteomes" id="UP000028681">
    <property type="component" value="Chromosome"/>
</dbReference>
<evidence type="ECO:0000313" key="8">
    <source>
        <dbReference type="Proteomes" id="UP000028681"/>
    </source>
</evidence>
<name>A0A076LVA9_9GAMM</name>
<feature type="transmembrane region" description="Helical" evidence="5">
    <location>
        <begin position="31"/>
        <end position="50"/>
    </location>
</feature>
<dbReference type="InterPro" id="IPR006665">
    <property type="entry name" value="OmpA-like"/>
</dbReference>
<evidence type="ECO:0000313" key="7">
    <source>
        <dbReference type="EMBL" id="AIJ10378.1"/>
    </source>
</evidence>
<accession>A0A076LVA9</accession>
<dbReference type="PANTHER" id="PTHR30329">
    <property type="entry name" value="STATOR ELEMENT OF FLAGELLAR MOTOR COMPLEX"/>
    <property type="match status" value="1"/>
</dbReference>
<sequence>MSPAQQRGLALWAALLSTVICLGFLPGSRGGSMLLLLALLGVILACWIVASRRAEHESTLRPDDLPDATYRQPVVLVCGDLPQAWPGQSQVLTVTQGCWIRVESPQDLEQTARQLLWLRPGWGDQLSVMVSVCPQKYADSGHLTRCLLALRWQISRLRKETGHSVPLVLHGQIGSAMTNDLLWQAAIPGEGVRVWRASSAPGSIAAWVTAGGSPAMQQQVLMNSLMSWFHQHVKAVFMDENSDVPAIIPVAELWGMGPILAGSLATSAWTAWLSRHTAMQQVAGWQPVGTDSSVISPLPDFILPLLPEGRGLTPRGRAFRCALGIFTLAAIAALLSSGWNNRQLLQRVSVDIARYDRIPMHDFGPKADAVAVLRDDAAALDNLARNGIPPRLSLGLYQGERLRMPLLDAIHAYVPPPFESEAQPTPKRVSKPKPVPKIVRLDSMSLFDSGKSVLKTGSTKWLVNSLVGIKAKPGWLIVVSGHTDNTGSPQLNQTLSLKRAEAVRDWMRDTGDVPESCFAVQGYGASRPVATNDTPEGRALNRRVEISLVPQANACQIPGETPASSQDDDVSQSNGE</sequence>
<keyword evidence="2 3" id="KW-0472">Membrane</keyword>
<proteinExistence type="predicted"/>
<dbReference type="CDD" id="cd07185">
    <property type="entry name" value="OmpA_C-like"/>
    <property type="match status" value="1"/>
</dbReference>
<dbReference type="AlphaFoldDB" id="A0A076LVA9"/>
<dbReference type="InterPro" id="IPR036737">
    <property type="entry name" value="OmpA-like_sf"/>
</dbReference>
<organism evidence="7 8">
    <name type="scientific">Edwardsiella anguillarum ET080813</name>
    <dbReference type="NCBI Taxonomy" id="667120"/>
    <lineage>
        <taxon>Bacteria</taxon>
        <taxon>Pseudomonadati</taxon>
        <taxon>Pseudomonadota</taxon>
        <taxon>Gammaproteobacteria</taxon>
        <taxon>Enterobacterales</taxon>
        <taxon>Hafniaceae</taxon>
        <taxon>Edwardsiella</taxon>
    </lineage>
</organism>
<evidence type="ECO:0000256" key="4">
    <source>
        <dbReference type="SAM" id="MobiDB-lite"/>
    </source>
</evidence>
<dbReference type="InterPro" id="IPR006664">
    <property type="entry name" value="OMP_bac"/>
</dbReference>
<evidence type="ECO:0000256" key="5">
    <source>
        <dbReference type="SAM" id="Phobius"/>
    </source>
</evidence>
<dbReference type="Gene3D" id="3.30.1330.60">
    <property type="entry name" value="OmpA-like domain"/>
    <property type="match status" value="1"/>
</dbReference>
<keyword evidence="5" id="KW-1133">Transmembrane helix</keyword>
<dbReference type="GO" id="GO:0009279">
    <property type="term" value="C:cell outer membrane"/>
    <property type="evidence" value="ECO:0007669"/>
    <property type="project" value="UniProtKB-SubCell"/>
</dbReference>
<feature type="region of interest" description="Disordered" evidence="4">
    <location>
        <begin position="553"/>
        <end position="576"/>
    </location>
</feature>
<dbReference type="KEGG" id="ete:ETEE_3969"/>
<evidence type="ECO:0000256" key="3">
    <source>
        <dbReference type="PROSITE-ProRule" id="PRU00473"/>
    </source>
</evidence>
<dbReference type="HOGENOM" id="CLU_035799_1_0_6"/>
<protein>
    <submittedName>
        <fullName evidence="7">OmpA/MotB domain-containing protein</fullName>
    </submittedName>
</protein>